<keyword evidence="1" id="KW-0472">Membrane</keyword>
<feature type="transmembrane region" description="Helical" evidence="1">
    <location>
        <begin position="6"/>
        <end position="25"/>
    </location>
</feature>
<accession>A0A386HPA4</accession>
<name>A0A386HPA4_9BACT</name>
<keyword evidence="1" id="KW-0812">Transmembrane</keyword>
<organism evidence="2 3">
    <name type="scientific">Arachidicoccus soli</name>
    <dbReference type="NCBI Taxonomy" id="2341117"/>
    <lineage>
        <taxon>Bacteria</taxon>
        <taxon>Pseudomonadati</taxon>
        <taxon>Bacteroidota</taxon>
        <taxon>Chitinophagia</taxon>
        <taxon>Chitinophagales</taxon>
        <taxon>Chitinophagaceae</taxon>
        <taxon>Arachidicoccus</taxon>
    </lineage>
</organism>
<proteinExistence type="predicted"/>
<feature type="transmembrane region" description="Helical" evidence="1">
    <location>
        <begin position="151"/>
        <end position="172"/>
    </location>
</feature>
<keyword evidence="1" id="KW-1133">Transmembrane helix</keyword>
<feature type="transmembrane region" description="Helical" evidence="1">
    <location>
        <begin position="92"/>
        <end position="110"/>
    </location>
</feature>
<dbReference type="AlphaFoldDB" id="A0A386HPA4"/>
<protein>
    <submittedName>
        <fullName evidence="2">Uncharacterized protein</fullName>
    </submittedName>
</protein>
<evidence type="ECO:0000256" key="1">
    <source>
        <dbReference type="SAM" id="Phobius"/>
    </source>
</evidence>
<dbReference type="Proteomes" id="UP000266118">
    <property type="component" value="Chromosome"/>
</dbReference>
<evidence type="ECO:0000313" key="3">
    <source>
        <dbReference type="Proteomes" id="UP000266118"/>
    </source>
</evidence>
<dbReference type="KEGG" id="ark:D6B99_07205"/>
<keyword evidence="3" id="KW-1185">Reference proteome</keyword>
<dbReference type="OrthoDB" id="651989at2"/>
<dbReference type="EMBL" id="CP032489">
    <property type="protein sequence ID" value="AYD47416.1"/>
    <property type="molecule type" value="Genomic_DNA"/>
</dbReference>
<feature type="transmembrane region" description="Helical" evidence="1">
    <location>
        <begin position="184"/>
        <end position="206"/>
    </location>
</feature>
<feature type="transmembrane region" description="Helical" evidence="1">
    <location>
        <begin position="122"/>
        <end position="139"/>
    </location>
</feature>
<evidence type="ECO:0000313" key="2">
    <source>
        <dbReference type="EMBL" id="AYD47416.1"/>
    </source>
</evidence>
<feature type="transmembrane region" description="Helical" evidence="1">
    <location>
        <begin position="37"/>
        <end position="56"/>
    </location>
</feature>
<feature type="transmembrane region" description="Helical" evidence="1">
    <location>
        <begin position="62"/>
        <end position="80"/>
    </location>
</feature>
<reference evidence="2 3" key="1">
    <citation type="submission" date="2018-09" db="EMBL/GenBank/DDBJ databases">
        <title>Arachidicoccus sp. nov., a bacterium isolated from soil.</title>
        <authorList>
            <person name="Weon H.-Y."/>
            <person name="Kwon S.-W."/>
            <person name="Lee S.A."/>
        </authorList>
    </citation>
    <scope>NUCLEOTIDE SEQUENCE [LARGE SCALE GENOMIC DNA]</scope>
    <source>
        <strain evidence="2 3">KIS59-12</strain>
    </source>
</reference>
<gene>
    <name evidence="2" type="ORF">D6B99_07205</name>
</gene>
<sequence length="212" mass="24508">MPSLYMAVLAPSVILLPITIAVLKYGYWKHSSAKRMAFAYLLFSAFFNIVASVTTYKKVNNLPLLHLYTVLEFWVIAILFRCIFKGNRIRKLLIYLAIAFSIFSVIYIMMTDNLFAYNTLSRFLESIIIVGFCIYFLYLDFSNIASNESMFNFSVVVGLLLYFSSASILFGLSNAILKNRIFNILIWNLHATIMLIMYLIFAWAFLRLKKVP</sequence>